<gene>
    <name evidence="1" type="ORF">Van01_39380</name>
</gene>
<organism evidence="1 2">
    <name type="scientific">Micromonospora andamanensis</name>
    <dbReference type="NCBI Taxonomy" id="1287068"/>
    <lineage>
        <taxon>Bacteria</taxon>
        <taxon>Bacillati</taxon>
        <taxon>Actinomycetota</taxon>
        <taxon>Actinomycetes</taxon>
        <taxon>Micromonosporales</taxon>
        <taxon>Micromonosporaceae</taxon>
        <taxon>Micromonospora</taxon>
    </lineage>
</organism>
<dbReference type="EMBL" id="BOOZ01000024">
    <property type="protein sequence ID" value="GIJ10724.1"/>
    <property type="molecule type" value="Genomic_DNA"/>
</dbReference>
<comment type="caution">
    <text evidence="1">The sequence shown here is derived from an EMBL/GenBank/DDBJ whole genome shotgun (WGS) entry which is preliminary data.</text>
</comment>
<proteinExistence type="predicted"/>
<protein>
    <submittedName>
        <fullName evidence="1">Uncharacterized protein</fullName>
    </submittedName>
</protein>
<reference evidence="1 2" key="1">
    <citation type="submission" date="2021-01" db="EMBL/GenBank/DDBJ databases">
        <title>Whole genome shotgun sequence of Verrucosispora andamanensis NBRC 109075.</title>
        <authorList>
            <person name="Komaki H."/>
            <person name="Tamura T."/>
        </authorList>
    </citation>
    <scope>NUCLEOTIDE SEQUENCE [LARGE SCALE GENOMIC DNA]</scope>
    <source>
        <strain evidence="1 2">NBRC 109075</strain>
    </source>
</reference>
<sequence>MSIPEFFAGQVLYPDDLQALVLPPSVTNRQDTAITGITSTTYAAGSTPCGVAFTAPPSGRVWIFWAGQLDHDTASRETLLAFRVGTGEDLGLGTQVFGASDNVCLSKTATARDRMGVGHLLEGLTAGSVYNAVTMHRVVGGGNGRVARRQITVQASW</sequence>
<accession>A0ABQ4HYK6</accession>
<dbReference type="Proteomes" id="UP000647017">
    <property type="component" value="Unassembled WGS sequence"/>
</dbReference>
<keyword evidence="2" id="KW-1185">Reference proteome</keyword>
<evidence type="ECO:0000313" key="1">
    <source>
        <dbReference type="EMBL" id="GIJ10724.1"/>
    </source>
</evidence>
<dbReference type="RefSeq" id="WP_204009341.1">
    <property type="nucleotide sequence ID" value="NZ_BOOZ01000024.1"/>
</dbReference>
<evidence type="ECO:0000313" key="2">
    <source>
        <dbReference type="Proteomes" id="UP000647017"/>
    </source>
</evidence>
<name>A0ABQ4HYK6_9ACTN</name>